<keyword evidence="1" id="KW-0472">Membrane</keyword>
<keyword evidence="1" id="KW-1133">Transmembrane helix</keyword>
<dbReference type="AlphaFoldDB" id="A0A396GP32"/>
<sequence>MESHLHMLTIPCAIGFFCYITCWYLINFDCHDIALHFTSSSTRFLNHIA</sequence>
<protein>
    <recommendedName>
        <fullName evidence="4">Transmembrane protein</fullName>
    </recommendedName>
</protein>
<dbReference type="Proteomes" id="UP000265566">
    <property type="component" value="Chromosome 8"/>
</dbReference>
<keyword evidence="1" id="KW-0812">Transmembrane</keyword>
<dbReference type="EMBL" id="PSQE01000008">
    <property type="protein sequence ID" value="RHN41941.1"/>
    <property type="molecule type" value="Genomic_DNA"/>
</dbReference>
<evidence type="ECO:0000256" key="1">
    <source>
        <dbReference type="SAM" id="Phobius"/>
    </source>
</evidence>
<accession>A0A396GP32</accession>
<feature type="transmembrane region" description="Helical" evidence="1">
    <location>
        <begin position="7"/>
        <end position="26"/>
    </location>
</feature>
<gene>
    <name evidence="2" type="ORF">MtrunA17_Chr8g0371441</name>
</gene>
<dbReference type="Gramene" id="rna48317">
    <property type="protein sequence ID" value="RHN41941.1"/>
    <property type="gene ID" value="gene48317"/>
</dbReference>
<organism evidence="2 3">
    <name type="scientific">Medicago truncatula</name>
    <name type="common">Barrel medic</name>
    <name type="synonym">Medicago tribuloides</name>
    <dbReference type="NCBI Taxonomy" id="3880"/>
    <lineage>
        <taxon>Eukaryota</taxon>
        <taxon>Viridiplantae</taxon>
        <taxon>Streptophyta</taxon>
        <taxon>Embryophyta</taxon>
        <taxon>Tracheophyta</taxon>
        <taxon>Spermatophyta</taxon>
        <taxon>Magnoliopsida</taxon>
        <taxon>eudicotyledons</taxon>
        <taxon>Gunneridae</taxon>
        <taxon>Pentapetalae</taxon>
        <taxon>rosids</taxon>
        <taxon>fabids</taxon>
        <taxon>Fabales</taxon>
        <taxon>Fabaceae</taxon>
        <taxon>Papilionoideae</taxon>
        <taxon>50 kb inversion clade</taxon>
        <taxon>NPAAA clade</taxon>
        <taxon>Hologalegina</taxon>
        <taxon>IRL clade</taxon>
        <taxon>Trifolieae</taxon>
        <taxon>Medicago</taxon>
    </lineage>
</organism>
<comment type="caution">
    <text evidence="2">The sequence shown here is derived from an EMBL/GenBank/DDBJ whole genome shotgun (WGS) entry which is preliminary data.</text>
</comment>
<name>A0A396GP32_MEDTR</name>
<evidence type="ECO:0008006" key="4">
    <source>
        <dbReference type="Google" id="ProtNLM"/>
    </source>
</evidence>
<reference evidence="3" key="1">
    <citation type="journal article" date="2018" name="Nat. Plants">
        <title>Whole-genome landscape of Medicago truncatula symbiotic genes.</title>
        <authorList>
            <person name="Pecrix Y."/>
            <person name="Staton S.E."/>
            <person name="Sallet E."/>
            <person name="Lelandais-Briere C."/>
            <person name="Moreau S."/>
            <person name="Carrere S."/>
            <person name="Blein T."/>
            <person name="Jardinaud M.F."/>
            <person name="Latrasse D."/>
            <person name="Zouine M."/>
            <person name="Zahm M."/>
            <person name="Kreplak J."/>
            <person name="Mayjonade B."/>
            <person name="Satge C."/>
            <person name="Perez M."/>
            <person name="Cauet S."/>
            <person name="Marande W."/>
            <person name="Chantry-Darmon C."/>
            <person name="Lopez-Roques C."/>
            <person name="Bouchez O."/>
            <person name="Berard A."/>
            <person name="Debelle F."/>
            <person name="Munos S."/>
            <person name="Bendahmane A."/>
            <person name="Berges H."/>
            <person name="Niebel A."/>
            <person name="Buitink J."/>
            <person name="Frugier F."/>
            <person name="Benhamed M."/>
            <person name="Crespi M."/>
            <person name="Gouzy J."/>
            <person name="Gamas P."/>
        </authorList>
    </citation>
    <scope>NUCLEOTIDE SEQUENCE [LARGE SCALE GENOMIC DNA]</scope>
    <source>
        <strain evidence="3">cv. Jemalong A17</strain>
    </source>
</reference>
<proteinExistence type="predicted"/>
<evidence type="ECO:0000313" key="2">
    <source>
        <dbReference type="EMBL" id="RHN41941.1"/>
    </source>
</evidence>
<evidence type="ECO:0000313" key="3">
    <source>
        <dbReference type="Proteomes" id="UP000265566"/>
    </source>
</evidence>